<keyword evidence="3" id="KW-0472">Membrane</keyword>
<evidence type="ECO:0000313" key="5">
    <source>
        <dbReference type="Proteomes" id="UP000001449"/>
    </source>
</evidence>
<dbReference type="InParanoid" id="B8BSI4"/>
<dbReference type="AlphaFoldDB" id="B8BSI4"/>
<gene>
    <name evidence="4" type="ORF">THAPSDRAFT_21078</name>
</gene>
<dbReference type="Gene3D" id="3.90.550.20">
    <property type="match status" value="1"/>
</dbReference>
<dbReference type="SUPFAM" id="SSF53448">
    <property type="entry name" value="Nucleotide-diphospho-sugar transferases"/>
    <property type="match status" value="1"/>
</dbReference>
<feature type="region of interest" description="Disordered" evidence="2">
    <location>
        <begin position="1"/>
        <end position="29"/>
    </location>
</feature>
<dbReference type="KEGG" id="tps:THAPSDRAFT_21078"/>
<dbReference type="EMBL" id="CM000638">
    <property type="protein sequence ID" value="EED96132.1"/>
    <property type="molecule type" value="Genomic_DNA"/>
</dbReference>
<dbReference type="PaxDb" id="35128-Thaps21078"/>
<dbReference type="Pfam" id="PF04488">
    <property type="entry name" value="Gly_transf_sug"/>
    <property type="match status" value="1"/>
</dbReference>
<evidence type="ECO:0000256" key="3">
    <source>
        <dbReference type="SAM" id="Phobius"/>
    </source>
</evidence>
<proteinExistence type="predicted"/>
<dbReference type="PANTHER" id="PTHR32385">
    <property type="entry name" value="MANNOSYL PHOSPHORYLINOSITOL CERAMIDE SYNTHASE"/>
    <property type="match status" value="1"/>
</dbReference>
<feature type="transmembrane region" description="Helical" evidence="3">
    <location>
        <begin position="55"/>
        <end position="77"/>
    </location>
</feature>
<dbReference type="GO" id="GO:0000030">
    <property type="term" value="F:mannosyltransferase activity"/>
    <property type="evidence" value="ECO:0000318"/>
    <property type="project" value="GO_Central"/>
</dbReference>
<dbReference type="eggNOG" id="ENOG502RRC6">
    <property type="taxonomic scope" value="Eukaryota"/>
</dbReference>
<dbReference type="HOGENOM" id="CLU_331083_0_0_1"/>
<dbReference type="FunFam" id="3.90.550.20:FF:000008">
    <property type="entry name" value="Mannosyltransferase OCH1 and related enzymes"/>
    <property type="match status" value="1"/>
</dbReference>
<feature type="compositionally biased region" description="Low complexity" evidence="2">
    <location>
        <begin position="15"/>
        <end position="29"/>
    </location>
</feature>
<keyword evidence="1" id="KW-0808">Transferase</keyword>
<dbReference type="InterPro" id="IPR029044">
    <property type="entry name" value="Nucleotide-diphossugar_trans"/>
</dbReference>
<dbReference type="InterPro" id="IPR007577">
    <property type="entry name" value="GlycoTrfase_DXD_sugar-bd_CS"/>
</dbReference>
<reference evidence="4 5" key="1">
    <citation type="journal article" date="2004" name="Science">
        <title>The genome of the diatom Thalassiosira pseudonana: ecology, evolution, and metabolism.</title>
        <authorList>
            <person name="Armbrust E.V."/>
            <person name="Berges J.A."/>
            <person name="Bowler C."/>
            <person name="Green B.R."/>
            <person name="Martinez D."/>
            <person name="Putnam N.H."/>
            <person name="Zhou S."/>
            <person name="Allen A.E."/>
            <person name="Apt K.E."/>
            <person name="Bechner M."/>
            <person name="Brzezinski M.A."/>
            <person name="Chaal B.K."/>
            <person name="Chiovitti A."/>
            <person name="Davis A.K."/>
            <person name="Demarest M.S."/>
            <person name="Detter J.C."/>
            <person name="Glavina T."/>
            <person name="Goodstein D."/>
            <person name="Hadi M.Z."/>
            <person name="Hellsten U."/>
            <person name="Hildebrand M."/>
            <person name="Jenkins B.D."/>
            <person name="Jurka J."/>
            <person name="Kapitonov V.V."/>
            <person name="Kroger N."/>
            <person name="Lau W.W."/>
            <person name="Lane T.W."/>
            <person name="Larimer F.W."/>
            <person name="Lippmeier J.C."/>
            <person name="Lucas S."/>
            <person name="Medina M."/>
            <person name="Montsant A."/>
            <person name="Obornik M."/>
            <person name="Parker M.S."/>
            <person name="Palenik B."/>
            <person name="Pazour G.J."/>
            <person name="Richardson P.M."/>
            <person name="Rynearson T.A."/>
            <person name="Saito M.A."/>
            <person name="Schwartz D.C."/>
            <person name="Thamatrakoln K."/>
            <person name="Valentin K."/>
            <person name="Vardi A."/>
            <person name="Wilkerson F.P."/>
            <person name="Rokhsar D.S."/>
        </authorList>
    </citation>
    <scope>NUCLEOTIDE SEQUENCE [LARGE SCALE GENOMIC DNA]</scope>
    <source>
        <strain evidence="4 5">CCMP1335</strain>
    </source>
</reference>
<dbReference type="GO" id="GO:0016020">
    <property type="term" value="C:membrane"/>
    <property type="evidence" value="ECO:0007669"/>
    <property type="project" value="GOC"/>
</dbReference>
<keyword evidence="3" id="KW-0812">Transmembrane</keyword>
<evidence type="ECO:0000313" key="4">
    <source>
        <dbReference type="EMBL" id="EED96132.1"/>
    </source>
</evidence>
<protein>
    <submittedName>
        <fullName evidence="4">Uncharacterized protein</fullName>
    </submittedName>
</protein>
<keyword evidence="5" id="KW-1185">Reference proteome</keyword>
<dbReference type="PANTHER" id="PTHR32385:SF15">
    <property type="entry name" value="INOSITOL PHOSPHOCERAMIDE MANNOSYLTRANSFERASE 1"/>
    <property type="match status" value="1"/>
</dbReference>
<keyword evidence="3" id="KW-1133">Transmembrane helix</keyword>
<organism evidence="4 5">
    <name type="scientific">Thalassiosira pseudonana</name>
    <name type="common">Marine diatom</name>
    <name type="synonym">Cyclotella nana</name>
    <dbReference type="NCBI Taxonomy" id="35128"/>
    <lineage>
        <taxon>Eukaryota</taxon>
        <taxon>Sar</taxon>
        <taxon>Stramenopiles</taxon>
        <taxon>Ochrophyta</taxon>
        <taxon>Bacillariophyta</taxon>
        <taxon>Coscinodiscophyceae</taxon>
        <taxon>Thalassiosirophycidae</taxon>
        <taxon>Thalassiosirales</taxon>
        <taxon>Thalassiosiraceae</taxon>
        <taxon>Thalassiosira</taxon>
    </lineage>
</organism>
<evidence type="ECO:0000256" key="2">
    <source>
        <dbReference type="SAM" id="MobiDB-lite"/>
    </source>
</evidence>
<accession>B8BSI4</accession>
<name>B8BSI4_THAPS</name>
<dbReference type="Proteomes" id="UP000001449">
    <property type="component" value="Chromosome 1"/>
</dbReference>
<dbReference type="RefSeq" id="XP_002286491.1">
    <property type="nucleotide sequence ID" value="XM_002286455.1"/>
</dbReference>
<dbReference type="GO" id="GO:0051999">
    <property type="term" value="P:mannosyl-inositol phosphorylceramide biosynthetic process"/>
    <property type="evidence" value="ECO:0000318"/>
    <property type="project" value="GO_Central"/>
</dbReference>
<dbReference type="InterPro" id="IPR051706">
    <property type="entry name" value="Glycosyltransferase_domain"/>
</dbReference>
<dbReference type="GeneID" id="7452582"/>
<evidence type="ECO:0000256" key="1">
    <source>
        <dbReference type="ARBA" id="ARBA00022679"/>
    </source>
</evidence>
<reference evidence="4 5" key="2">
    <citation type="journal article" date="2008" name="Nature">
        <title>The Phaeodactylum genome reveals the evolutionary history of diatom genomes.</title>
        <authorList>
            <person name="Bowler C."/>
            <person name="Allen A.E."/>
            <person name="Badger J.H."/>
            <person name="Grimwood J."/>
            <person name="Jabbari K."/>
            <person name="Kuo A."/>
            <person name="Maheswari U."/>
            <person name="Martens C."/>
            <person name="Maumus F."/>
            <person name="Otillar R.P."/>
            <person name="Rayko E."/>
            <person name="Salamov A."/>
            <person name="Vandepoele K."/>
            <person name="Beszteri B."/>
            <person name="Gruber A."/>
            <person name="Heijde M."/>
            <person name="Katinka M."/>
            <person name="Mock T."/>
            <person name="Valentin K."/>
            <person name="Verret F."/>
            <person name="Berges J.A."/>
            <person name="Brownlee C."/>
            <person name="Cadoret J.P."/>
            <person name="Chiovitti A."/>
            <person name="Choi C.J."/>
            <person name="Coesel S."/>
            <person name="De Martino A."/>
            <person name="Detter J.C."/>
            <person name="Durkin C."/>
            <person name="Falciatore A."/>
            <person name="Fournet J."/>
            <person name="Haruta M."/>
            <person name="Huysman M.J."/>
            <person name="Jenkins B.D."/>
            <person name="Jiroutova K."/>
            <person name="Jorgensen R.E."/>
            <person name="Joubert Y."/>
            <person name="Kaplan A."/>
            <person name="Kroger N."/>
            <person name="Kroth P.G."/>
            <person name="La Roche J."/>
            <person name="Lindquist E."/>
            <person name="Lommer M."/>
            <person name="Martin-Jezequel V."/>
            <person name="Lopez P.J."/>
            <person name="Lucas S."/>
            <person name="Mangogna M."/>
            <person name="McGinnis K."/>
            <person name="Medlin L.K."/>
            <person name="Montsant A."/>
            <person name="Oudot-Le Secq M.P."/>
            <person name="Napoli C."/>
            <person name="Obornik M."/>
            <person name="Parker M.S."/>
            <person name="Petit J.L."/>
            <person name="Porcel B.M."/>
            <person name="Poulsen N."/>
            <person name="Robison M."/>
            <person name="Rychlewski L."/>
            <person name="Rynearson T.A."/>
            <person name="Schmutz J."/>
            <person name="Shapiro H."/>
            <person name="Siaut M."/>
            <person name="Stanley M."/>
            <person name="Sussman M.R."/>
            <person name="Taylor A.R."/>
            <person name="Vardi A."/>
            <person name="von Dassow P."/>
            <person name="Vyverman W."/>
            <person name="Willis A."/>
            <person name="Wyrwicz L.S."/>
            <person name="Rokhsar D.S."/>
            <person name="Weissenbach J."/>
            <person name="Armbrust E.V."/>
            <person name="Green B.R."/>
            <person name="Van de Peer Y."/>
            <person name="Grigoriev I.V."/>
        </authorList>
    </citation>
    <scope>NUCLEOTIDE SEQUENCE [LARGE SCALE GENOMIC DNA]</scope>
    <source>
        <strain evidence="4 5">CCMP1335</strain>
    </source>
</reference>
<sequence length="866" mass="96410">MDDHPSPRGSPSRWSAQRSLRTSSPSSSSFRHRFQRHRYLLIDRMRSYLRTKNPINVALLAFISCALLCWLVLYLALCLVGPRGSVKGGKLGYLLDQYAKDYTRYKTMSAWREEVQNELHISTAHYEKDGSLLEPRFWPFDGIIKTRPNVAVVEMLLREKKRVQKLDDLLQRANGSVRQCTIDSNSVVIIPRTVLQLQPQQGQDYNLLPYWIARSELLDVDSLSIHNSDINPIISRTIQHCRSFVMSETNYAISTDVALHCVGYHLGGMQLSTSVLLPQVRSLINDIFSLIQSSSTSSTSHDNYRLGGGTCNSKLGYAVLSNLLTPDNQLRKSSSISSYISSLFAALPPNHPAAICGPPFHSVLGVSPYNEANQELGFQSTFANKLHFDGGDLVAPSCCNQVTVSVLGALDEANIVNLLQQSEGGDGPNHHLLFTVLDANASNPVPSPTVSVTIDESRPTKASTVRHQKESILAKLSGCNPGWFCNRCLQVPIFGSFSKCTSFCGKCVADAICNKRGHTTQKEVTINVQAAGLSQHKQKRIPRIIHQTWFEDITMEKYPQLYRLQNTWRASGWEYKFYTDDSARDYIQANFPDRFASVFDSLLPGAYKADFFRYLVLYKEGGIYVDVDVMLDTNLDSFIASDLAFFAPVDAVGSYADEHFCVWNGFLGSAPAHPILTNVIEWMVNLVSNRGDMYDMERAVCNFSGMDKIENWKVRAEPSLLLGGPCALGLAVNNALGNEPLSKFRTGLIRRVGFNKREHTQAASVNNDLVGDIMILVADKQDLGAFRFSDPERNIVVATTDMASLSKSPMTYETKRSTGVRDTAKGLKLKPHYSISTIGEQVWGTHDVYVDDLVDGEHVSMVVSYA</sequence>